<comment type="caution">
    <text evidence="1">The sequence shown here is derived from an EMBL/GenBank/DDBJ whole genome shotgun (WGS) entry which is preliminary data.</text>
</comment>
<proteinExistence type="predicted"/>
<evidence type="ECO:0000313" key="2">
    <source>
        <dbReference type="Proteomes" id="UP000824533"/>
    </source>
</evidence>
<dbReference type="EMBL" id="CM034403">
    <property type="protein sequence ID" value="KAJ0174568.1"/>
    <property type="molecule type" value="Genomic_DNA"/>
</dbReference>
<name>A0ACC1CSM1_9NEOP</name>
<dbReference type="Proteomes" id="UP000824533">
    <property type="component" value="Linkage Group LG17"/>
</dbReference>
<sequence>MVITRRRNLSSPLIRMGSTLIHVTNEMKILGLLIDNKLSFVSHVKAVSQKALNIYKPLARSAKLYWGLSSEIVRTIYTSVIEPIILYAASVWAPSVRKKSVSRQFNTIQRGFAQKICKSYRTVSLHAALALAGIIPLDLRVKEMAQIFEAKRGIANELLQGKEVEKRISFLEMTHPAEEINVDFITLEDLSDTTIKEHKMEGLFIFTDGSKTEEKVGAAMTCWKNGREVYCQKFCLASYCTVFQSEMYALYQATKYACNSGVSKINIFSDSRTSLEVLKKPGHTNPLAFATKNNLKIFALKGGEARIFWIRSHVGVQGNERADILAKQAAKHTTDALDYDKYPIAYLKSTIRQDSAKVWNTRYRDGGTAAITKLFFPDMIQSHRLIRELKLCPLQVQMVTGHGGFAHYLNKFKRKTSPGCICDPEINETIVHLLVECPRYGKARFELEQRIGVRIEKELLSSIIAKKEISHEFIKYGVKIVKDALQRNKSR</sequence>
<keyword evidence="2" id="KW-1185">Reference proteome</keyword>
<gene>
    <name evidence="1" type="ORF">K1T71_009676</name>
</gene>
<reference evidence="1 2" key="1">
    <citation type="journal article" date="2021" name="Front. Genet.">
        <title>Chromosome-Level Genome Assembly Reveals Significant Gene Expansion in the Toll and IMD Signaling Pathways of Dendrolimus kikuchii.</title>
        <authorList>
            <person name="Zhou J."/>
            <person name="Wu P."/>
            <person name="Xiong Z."/>
            <person name="Liu N."/>
            <person name="Zhao N."/>
            <person name="Ji M."/>
            <person name="Qiu Y."/>
            <person name="Yang B."/>
        </authorList>
    </citation>
    <scope>NUCLEOTIDE SEQUENCE [LARGE SCALE GENOMIC DNA]</scope>
    <source>
        <strain evidence="1">Ann1</strain>
    </source>
</reference>
<accession>A0ACC1CSM1</accession>
<evidence type="ECO:0000313" key="1">
    <source>
        <dbReference type="EMBL" id="KAJ0174568.1"/>
    </source>
</evidence>
<protein>
    <submittedName>
        <fullName evidence="1">Uncharacterized protein</fullName>
    </submittedName>
</protein>
<organism evidence="1 2">
    <name type="scientific">Dendrolimus kikuchii</name>
    <dbReference type="NCBI Taxonomy" id="765133"/>
    <lineage>
        <taxon>Eukaryota</taxon>
        <taxon>Metazoa</taxon>
        <taxon>Ecdysozoa</taxon>
        <taxon>Arthropoda</taxon>
        <taxon>Hexapoda</taxon>
        <taxon>Insecta</taxon>
        <taxon>Pterygota</taxon>
        <taxon>Neoptera</taxon>
        <taxon>Endopterygota</taxon>
        <taxon>Lepidoptera</taxon>
        <taxon>Glossata</taxon>
        <taxon>Ditrysia</taxon>
        <taxon>Bombycoidea</taxon>
        <taxon>Lasiocampidae</taxon>
        <taxon>Dendrolimus</taxon>
    </lineage>
</organism>